<reference evidence="1" key="1">
    <citation type="submission" date="2021-04" db="EMBL/GenBank/DDBJ databases">
        <authorList>
            <consortium name="Molecular Ecology Group"/>
        </authorList>
    </citation>
    <scope>NUCLEOTIDE SEQUENCE</scope>
</reference>
<comment type="caution">
    <text evidence="1">The sequence shown here is derived from an EMBL/GenBank/DDBJ whole genome shotgun (WGS) entry which is preliminary data.</text>
</comment>
<dbReference type="PANTHER" id="PTHR45713:SF6">
    <property type="entry name" value="F5_8 TYPE C DOMAIN-CONTAINING PROTEIN"/>
    <property type="match status" value="1"/>
</dbReference>
<keyword evidence="2" id="KW-1185">Reference proteome</keyword>
<accession>A0A8S3ZA97</accession>
<dbReference type="Gene3D" id="2.60.120.260">
    <property type="entry name" value="Galactose-binding domain-like"/>
    <property type="match status" value="1"/>
</dbReference>
<feature type="non-terminal residue" evidence="1">
    <location>
        <position position="1"/>
    </location>
</feature>
<dbReference type="InterPro" id="IPR051941">
    <property type="entry name" value="BG_Antigen-Binding_Lectin"/>
</dbReference>
<dbReference type="EMBL" id="CAJHNH020001857">
    <property type="protein sequence ID" value="CAG5124740.1"/>
    <property type="molecule type" value="Genomic_DNA"/>
</dbReference>
<dbReference type="PANTHER" id="PTHR45713">
    <property type="entry name" value="FTP DOMAIN-CONTAINING PROTEIN"/>
    <property type="match status" value="1"/>
</dbReference>
<dbReference type="SUPFAM" id="SSF49785">
    <property type="entry name" value="Galactose-binding domain-like"/>
    <property type="match status" value="1"/>
</dbReference>
<dbReference type="Proteomes" id="UP000678393">
    <property type="component" value="Unassembled WGS sequence"/>
</dbReference>
<organism evidence="1 2">
    <name type="scientific">Candidula unifasciata</name>
    <dbReference type="NCBI Taxonomy" id="100452"/>
    <lineage>
        <taxon>Eukaryota</taxon>
        <taxon>Metazoa</taxon>
        <taxon>Spiralia</taxon>
        <taxon>Lophotrochozoa</taxon>
        <taxon>Mollusca</taxon>
        <taxon>Gastropoda</taxon>
        <taxon>Heterobranchia</taxon>
        <taxon>Euthyneura</taxon>
        <taxon>Panpulmonata</taxon>
        <taxon>Eupulmonata</taxon>
        <taxon>Stylommatophora</taxon>
        <taxon>Helicina</taxon>
        <taxon>Helicoidea</taxon>
        <taxon>Geomitridae</taxon>
        <taxon>Candidula</taxon>
    </lineage>
</organism>
<feature type="non-terminal residue" evidence="1">
    <location>
        <position position="127"/>
    </location>
</feature>
<evidence type="ECO:0000313" key="1">
    <source>
        <dbReference type="EMBL" id="CAG5124740.1"/>
    </source>
</evidence>
<proteinExistence type="predicted"/>
<evidence type="ECO:0000313" key="2">
    <source>
        <dbReference type="Proteomes" id="UP000678393"/>
    </source>
</evidence>
<dbReference type="OrthoDB" id="6098857at2759"/>
<name>A0A8S3ZA97_9EUPU</name>
<dbReference type="InterPro" id="IPR008979">
    <property type="entry name" value="Galactose-bd-like_sf"/>
</dbReference>
<sequence length="127" mass="14320">NLARTGISSYGSTVIVDENDATCNYDQNFQSMTTKWATAHHFSWLRLRFSQSGRNVAISQNTFQSSTYTDSTYEERYSLSSNAVDGNPSGNFGDLTCAHTKTELKPSWDLTLETSKLVHRYVVYNRG</sequence>
<dbReference type="AlphaFoldDB" id="A0A8S3ZA97"/>
<protein>
    <submittedName>
        <fullName evidence="1">Uncharacterized protein</fullName>
    </submittedName>
</protein>
<gene>
    <name evidence="1" type="ORF">CUNI_LOCUS10298</name>
</gene>